<dbReference type="RefSeq" id="WP_073040913.1">
    <property type="nucleotide sequence ID" value="NZ_FQUO01000003.1"/>
</dbReference>
<dbReference type="Gene3D" id="1.10.760.10">
    <property type="entry name" value="Cytochrome c-like domain"/>
    <property type="match status" value="1"/>
</dbReference>
<evidence type="ECO:0000256" key="5">
    <source>
        <dbReference type="SAM" id="Phobius"/>
    </source>
</evidence>
<feature type="domain" description="Cytochrome c" evidence="7">
    <location>
        <begin position="22"/>
        <end position="113"/>
    </location>
</feature>
<accession>A0A1M4XAA3</accession>
<dbReference type="PROSITE" id="PS51007">
    <property type="entry name" value="CYTC"/>
    <property type="match status" value="1"/>
</dbReference>
<evidence type="ECO:0000256" key="3">
    <source>
        <dbReference type="ARBA" id="ARBA00023004"/>
    </source>
</evidence>
<keyword evidence="9" id="KW-1185">Reference proteome</keyword>
<keyword evidence="5" id="KW-1133">Transmembrane helix</keyword>
<dbReference type="SUPFAM" id="SSF46626">
    <property type="entry name" value="Cytochrome c"/>
    <property type="match status" value="1"/>
</dbReference>
<dbReference type="STRING" id="1302690.BUE76_05890"/>
<feature type="signal peptide" evidence="6">
    <location>
        <begin position="1"/>
        <end position="20"/>
    </location>
</feature>
<organism evidence="8 9">
    <name type="scientific">Cnuella takakiae</name>
    <dbReference type="NCBI Taxonomy" id="1302690"/>
    <lineage>
        <taxon>Bacteria</taxon>
        <taxon>Pseudomonadati</taxon>
        <taxon>Bacteroidota</taxon>
        <taxon>Chitinophagia</taxon>
        <taxon>Chitinophagales</taxon>
        <taxon>Chitinophagaceae</taxon>
        <taxon>Cnuella</taxon>
    </lineage>
</organism>
<dbReference type="AlphaFoldDB" id="A0A1M4XAA3"/>
<protein>
    <submittedName>
        <fullName evidence="8">Cytochrome c553</fullName>
    </submittedName>
</protein>
<name>A0A1M4XAA3_9BACT</name>
<keyword evidence="3 4" id="KW-0408">Iron</keyword>
<evidence type="ECO:0000313" key="9">
    <source>
        <dbReference type="Proteomes" id="UP000184368"/>
    </source>
</evidence>
<keyword evidence="5" id="KW-0812">Transmembrane</keyword>
<dbReference type="Proteomes" id="UP000184368">
    <property type="component" value="Unassembled WGS sequence"/>
</dbReference>
<dbReference type="GO" id="GO:0046872">
    <property type="term" value="F:metal ion binding"/>
    <property type="evidence" value="ECO:0007669"/>
    <property type="project" value="UniProtKB-KW"/>
</dbReference>
<dbReference type="InterPro" id="IPR036909">
    <property type="entry name" value="Cyt_c-like_dom_sf"/>
</dbReference>
<keyword evidence="5" id="KW-0472">Membrane</keyword>
<feature type="transmembrane region" description="Helical" evidence="5">
    <location>
        <begin position="141"/>
        <end position="162"/>
    </location>
</feature>
<dbReference type="InterPro" id="IPR009056">
    <property type="entry name" value="Cyt_c-like_dom"/>
</dbReference>
<gene>
    <name evidence="8" type="ORF">SAMN05444008_103303</name>
</gene>
<evidence type="ECO:0000259" key="7">
    <source>
        <dbReference type="PROSITE" id="PS51007"/>
    </source>
</evidence>
<dbReference type="OrthoDB" id="955119at2"/>
<dbReference type="GO" id="GO:0009055">
    <property type="term" value="F:electron transfer activity"/>
    <property type="evidence" value="ECO:0007669"/>
    <property type="project" value="InterPro"/>
</dbReference>
<dbReference type="Pfam" id="PF00034">
    <property type="entry name" value="Cytochrom_C"/>
    <property type="match status" value="1"/>
</dbReference>
<evidence type="ECO:0000313" key="8">
    <source>
        <dbReference type="EMBL" id="SHE90458.1"/>
    </source>
</evidence>
<reference evidence="8 9" key="1">
    <citation type="submission" date="2016-11" db="EMBL/GenBank/DDBJ databases">
        <authorList>
            <person name="Jaros S."/>
            <person name="Januszkiewicz K."/>
            <person name="Wedrychowicz H."/>
        </authorList>
    </citation>
    <scope>NUCLEOTIDE SEQUENCE [LARGE SCALE GENOMIC DNA]</scope>
    <source>
        <strain evidence="8 9">DSM 26897</strain>
    </source>
</reference>
<evidence type="ECO:0000256" key="6">
    <source>
        <dbReference type="SAM" id="SignalP"/>
    </source>
</evidence>
<dbReference type="EMBL" id="FQUO01000003">
    <property type="protein sequence ID" value="SHE90458.1"/>
    <property type="molecule type" value="Genomic_DNA"/>
</dbReference>
<dbReference type="GO" id="GO:0020037">
    <property type="term" value="F:heme binding"/>
    <property type="evidence" value="ECO:0007669"/>
    <property type="project" value="InterPro"/>
</dbReference>
<proteinExistence type="predicted"/>
<evidence type="ECO:0000256" key="2">
    <source>
        <dbReference type="ARBA" id="ARBA00022723"/>
    </source>
</evidence>
<feature type="chain" id="PRO_5012273898" evidence="6">
    <location>
        <begin position="21"/>
        <end position="176"/>
    </location>
</feature>
<evidence type="ECO:0000256" key="1">
    <source>
        <dbReference type="ARBA" id="ARBA00022617"/>
    </source>
</evidence>
<evidence type="ECO:0000256" key="4">
    <source>
        <dbReference type="PROSITE-ProRule" id="PRU00433"/>
    </source>
</evidence>
<keyword evidence="6" id="KW-0732">Signal</keyword>
<keyword evidence="2 4" id="KW-0479">Metal-binding</keyword>
<keyword evidence="1 4" id="KW-0349">Heme</keyword>
<sequence>MKSRILVLALTLVTALQTWAAPPAAEGKTIFTSRCAGCHSVSKQLVGPALGGVDQRHSMDWIVNFVQGSQSMIKKGDKEAVAIYEQFKISMPDHKDLSADNIKNIVAYIQEETKAAAAPTAAAPTDTPAQVDYIGFSSGNYGLLLTYAGLLVLLVGSLLFLVQVKALRRRMEQEQV</sequence>